<feature type="coiled-coil region" evidence="1">
    <location>
        <begin position="271"/>
        <end position="354"/>
    </location>
</feature>
<name>A0A833QG80_9POAL</name>
<dbReference type="PANTHER" id="PTHR35705">
    <property type="entry name" value="WPP DOMAIN-INTERACTING TAIL-ANCHORED PROTEIN 1"/>
    <property type="match status" value="1"/>
</dbReference>
<evidence type="ECO:0000256" key="1">
    <source>
        <dbReference type="SAM" id="Coils"/>
    </source>
</evidence>
<dbReference type="Gene3D" id="1.20.5.170">
    <property type="match status" value="1"/>
</dbReference>
<dbReference type="SUPFAM" id="SSF57997">
    <property type="entry name" value="Tropomyosin"/>
    <property type="match status" value="1"/>
</dbReference>
<protein>
    <submittedName>
        <fullName evidence="3">WPP domain-interacting tail-anchored protein 1-like protein</fullName>
    </submittedName>
</protein>
<comment type="caution">
    <text evidence="3">The sequence shown here is derived from an EMBL/GenBank/DDBJ whole genome shotgun (WGS) entry which is preliminary data.</text>
</comment>
<dbReference type="InterPro" id="IPR039976">
    <property type="entry name" value="WIT1/WIT2"/>
</dbReference>
<keyword evidence="4" id="KW-1185">Reference proteome</keyword>
<feature type="coiled-coil region" evidence="1">
    <location>
        <begin position="95"/>
        <end position="122"/>
    </location>
</feature>
<dbReference type="EMBL" id="SWLB01000019">
    <property type="protein sequence ID" value="KAF3325990.1"/>
    <property type="molecule type" value="Genomic_DNA"/>
</dbReference>
<dbReference type="AlphaFoldDB" id="A0A833QG80"/>
<dbReference type="Pfam" id="PF26581">
    <property type="entry name" value="WIT1_2_N"/>
    <property type="match status" value="1"/>
</dbReference>
<gene>
    <name evidence="3" type="ORF">FCM35_KLT09070</name>
</gene>
<sequence>METITRIQHDLAYSSDKVMNLQILQMEVASRSGPIDSLTLDTDSLPDNESVQKAFEFDILSAYLNSEVKQLEEFVGFLKDDIVEVKNHLVGEEPANAMGEKMVQAETAMEDLQQLLSDLSAGSAKFKGTLDLLGDPSRSSEVSSPDSGHLSLEGKILSPRKQRKVLQMLEKSIARELDLEEKLSEAKSIEDDLKFKLRKVERESHFLEKSVESLLARAFVAETTSDLLFGTSKDIAGKLNSAEQVNLLKVQLLENGLRERENKIGDLSGKLGEQTENNINLERKVKDLENQLEHSNAALEAIKENESMLNCTVSDMDTLIRDLKGKIAKAETRADKAEARCNGLTETNAELNEEVGFLRSKVGMLERSLEEMNSVKATTAKDIGSKAKVIADLVTKLALERERLHLQVRFLDFFPKLCDSIYNAFLHKACYTACT</sequence>
<evidence type="ECO:0000313" key="3">
    <source>
        <dbReference type="EMBL" id="KAF3325990.1"/>
    </source>
</evidence>
<reference evidence="3" key="1">
    <citation type="submission" date="2020-01" db="EMBL/GenBank/DDBJ databases">
        <title>Genome sequence of Kobresia littledalei, the first chromosome-level genome in the family Cyperaceae.</title>
        <authorList>
            <person name="Qu G."/>
        </authorList>
    </citation>
    <scope>NUCLEOTIDE SEQUENCE</scope>
    <source>
        <strain evidence="3">C.B.Clarke</strain>
        <tissue evidence="3">Leaf</tissue>
    </source>
</reference>
<keyword evidence="1" id="KW-0175">Coiled coil</keyword>
<dbReference type="InterPro" id="IPR058610">
    <property type="entry name" value="WIT1_2_N"/>
</dbReference>
<evidence type="ECO:0000313" key="4">
    <source>
        <dbReference type="Proteomes" id="UP000623129"/>
    </source>
</evidence>
<dbReference type="PANTHER" id="PTHR35705:SF1">
    <property type="entry name" value="WPP DOMAIN-INTERACTING TAIL-ANCHORED PROTEIN 1"/>
    <property type="match status" value="1"/>
</dbReference>
<evidence type="ECO:0000259" key="2">
    <source>
        <dbReference type="Pfam" id="PF26581"/>
    </source>
</evidence>
<dbReference type="OrthoDB" id="1936068at2759"/>
<accession>A0A833QG80</accession>
<dbReference type="Proteomes" id="UP000623129">
    <property type="component" value="Unassembled WGS sequence"/>
</dbReference>
<feature type="domain" description="WIT1/2 N-terminal helical bundle" evidence="2">
    <location>
        <begin position="1"/>
        <end position="131"/>
    </location>
</feature>
<proteinExistence type="predicted"/>
<organism evidence="3 4">
    <name type="scientific">Carex littledalei</name>
    <dbReference type="NCBI Taxonomy" id="544730"/>
    <lineage>
        <taxon>Eukaryota</taxon>
        <taxon>Viridiplantae</taxon>
        <taxon>Streptophyta</taxon>
        <taxon>Embryophyta</taxon>
        <taxon>Tracheophyta</taxon>
        <taxon>Spermatophyta</taxon>
        <taxon>Magnoliopsida</taxon>
        <taxon>Liliopsida</taxon>
        <taxon>Poales</taxon>
        <taxon>Cyperaceae</taxon>
        <taxon>Cyperoideae</taxon>
        <taxon>Cariceae</taxon>
        <taxon>Carex</taxon>
        <taxon>Carex subgen. Euthyceras</taxon>
    </lineage>
</organism>